<feature type="domain" description="Thioredoxin" evidence="4">
    <location>
        <begin position="23"/>
        <end position="232"/>
    </location>
</feature>
<protein>
    <submittedName>
        <fullName evidence="5">DsbA family protein</fullName>
    </submittedName>
</protein>
<dbReference type="InterPro" id="IPR013766">
    <property type="entry name" value="Thioredoxin_domain"/>
</dbReference>
<accession>A0AAE3NUR1</accession>
<dbReference type="AlphaFoldDB" id="A0AAE3NUR1"/>
<feature type="chain" id="PRO_5042030868" evidence="3">
    <location>
        <begin position="27"/>
        <end position="233"/>
    </location>
</feature>
<feature type="signal peptide" evidence="3">
    <location>
        <begin position="1"/>
        <end position="26"/>
    </location>
</feature>
<name>A0AAE3NUR1_9RHOB</name>
<dbReference type="EMBL" id="JARGYC010000051">
    <property type="protein sequence ID" value="MDF0602472.1"/>
    <property type="molecule type" value="Genomic_DNA"/>
</dbReference>
<dbReference type="Pfam" id="PF13462">
    <property type="entry name" value="Thioredoxin_4"/>
    <property type="match status" value="1"/>
</dbReference>
<evidence type="ECO:0000313" key="5">
    <source>
        <dbReference type="EMBL" id="MDF0602472.1"/>
    </source>
</evidence>
<dbReference type="Proteomes" id="UP001220964">
    <property type="component" value="Unassembled WGS sequence"/>
</dbReference>
<keyword evidence="3" id="KW-0732">Signal</keyword>
<dbReference type="PROSITE" id="PS51352">
    <property type="entry name" value="THIOREDOXIN_2"/>
    <property type="match status" value="1"/>
</dbReference>
<evidence type="ECO:0000256" key="1">
    <source>
        <dbReference type="ARBA" id="ARBA00003565"/>
    </source>
</evidence>
<dbReference type="Gene3D" id="1.10.40.110">
    <property type="match status" value="1"/>
</dbReference>
<reference evidence="5" key="1">
    <citation type="submission" date="2023-03" db="EMBL/GenBank/DDBJ databases">
        <title>Multiphase analysis and comparison of six strains from genera Psychromarinibacter, Lutimaribacter, and Maritimibacter, including a novel species: Psychromarinibacter sediminicola sp. nov.</title>
        <authorList>
            <person name="Wang Y.-H."/>
            <person name="Ye M.-Q."/>
            <person name="Du Z.-J."/>
        </authorList>
    </citation>
    <scope>NUCLEOTIDE SEQUENCE</scope>
    <source>
        <strain evidence="5">C21-152</strain>
    </source>
</reference>
<dbReference type="RefSeq" id="WP_275568599.1">
    <property type="nucleotide sequence ID" value="NZ_JARGYC010000051.1"/>
</dbReference>
<proteinExistence type="inferred from homology"/>
<keyword evidence="6" id="KW-1185">Reference proteome</keyword>
<evidence type="ECO:0000259" key="4">
    <source>
        <dbReference type="PROSITE" id="PS51352"/>
    </source>
</evidence>
<evidence type="ECO:0000256" key="3">
    <source>
        <dbReference type="SAM" id="SignalP"/>
    </source>
</evidence>
<dbReference type="PANTHER" id="PTHR13887">
    <property type="entry name" value="GLUTATHIONE S-TRANSFERASE KAPPA"/>
    <property type="match status" value="1"/>
</dbReference>
<comment type="caution">
    <text evidence="5">The sequence shown here is derived from an EMBL/GenBank/DDBJ whole genome shotgun (WGS) entry which is preliminary data.</text>
</comment>
<dbReference type="PANTHER" id="PTHR13887:SF56">
    <property type="entry name" value="THIOREDOXIN-LIKE REDUCTASE RV2466C"/>
    <property type="match status" value="1"/>
</dbReference>
<dbReference type="InterPro" id="IPR036249">
    <property type="entry name" value="Thioredoxin-like_sf"/>
</dbReference>
<dbReference type="InterPro" id="IPR012336">
    <property type="entry name" value="Thioredoxin-like_fold"/>
</dbReference>
<comment type="similarity">
    <text evidence="2">Belongs to the thioredoxin family. DsbA subfamily.</text>
</comment>
<comment type="function">
    <text evidence="1">May be required for disulfide bond formation in some proteins.</text>
</comment>
<evidence type="ECO:0000256" key="2">
    <source>
        <dbReference type="ARBA" id="ARBA00005791"/>
    </source>
</evidence>
<evidence type="ECO:0000313" key="6">
    <source>
        <dbReference type="Proteomes" id="UP001220964"/>
    </source>
</evidence>
<sequence length="233" mass="25574">MNKLFPLAGALALALGAVLFWPTSNSGSLTAFGAAEAQEGEVDTSIVKEMTQGDPDAPVTVIEYASATCPHCANFHKNVYPQLKENYIDTGKIEFVYREVYFDRFGLWAGMLARCGMPRGDDADEAEMETAEKRYFGLMSIMFDQQKQWLDAESPAGIAENLSKIGRTAGLSAEQVDACLQDAEMAQALVQVFQENAEADEINSTPSFIINGEKYSNMPYDEFAETLDGMLDN</sequence>
<organism evidence="5 6">
    <name type="scientific">Psychromarinibacter sediminicola</name>
    <dbReference type="NCBI Taxonomy" id="3033385"/>
    <lineage>
        <taxon>Bacteria</taxon>
        <taxon>Pseudomonadati</taxon>
        <taxon>Pseudomonadota</taxon>
        <taxon>Alphaproteobacteria</taxon>
        <taxon>Rhodobacterales</taxon>
        <taxon>Paracoccaceae</taxon>
        <taxon>Psychromarinibacter</taxon>
    </lineage>
</organism>
<dbReference type="SUPFAM" id="SSF52833">
    <property type="entry name" value="Thioredoxin-like"/>
    <property type="match status" value="1"/>
</dbReference>
<gene>
    <name evidence="5" type="ORF">P1J78_17175</name>
</gene>
<dbReference type="Gene3D" id="3.40.30.10">
    <property type="entry name" value="Glutaredoxin"/>
    <property type="match status" value="1"/>
</dbReference>